<dbReference type="HOGENOM" id="CLU_115403_3_3_11"/>
<dbReference type="AlphaFoldDB" id="A0A011AJJ5"/>
<evidence type="ECO:0000259" key="1">
    <source>
        <dbReference type="PROSITE" id="PS50801"/>
    </source>
</evidence>
<dbReference type="InterPro" id="IPR058548">
    <property type="entry name" value="MlaB-like_STAS"/>
</dbReference>
<gene>
    <name evidence="2" type="ORF">CryarDRAFT_3329</name>
</gene>
<dbReference type="OrthoDB" id="3404017at2"/>
<dbReference type="Gene3D" id="3.30.750.24">
    <property type="entry name" value="STAS domain"/>
    <property type="match status" value="1"/>
</dbReference>
<organism evidence="2 3">
    <name type="scientific">Cryptosporangium arvum DSM 44712</name>
    <dbReference type="NCBI Taxonomy" id="927661"/>
    <lineage>
        <taxon>Bacteria</taxon>
        <taxon>Bacillati</taxon>
        <taxon>Actinomycetota</taxon>
        <taxon>Actinomycetes</taxon>
        <taxon>Cryptosporangiales</taxon>
        <taxon>Cryptosporangiaceae</taxon>
        <taxon>Cryptosporangium</taxon>
    </lineage>
</organism>
<dbReference type="CDD" id="cd07043">
    <property type="entry name" value="STAS_anti-anti-sigma_factors"/>
    <property type="match status" value="1"/>
</dbReference>
<protein>
    <submittedName>
        <fullName evidence="2">Anti-anti-sigma regulatory factor (Antagonist of anti-sigma factor)</fullName>
    </submittedName>
</protein>
<dbReference type="SUPFAM" id="SSF52091">
    <property type="entry name" value="SpoIIaa-like"/>
    <property type="match status" value="1"/>
</dbReference>
<reference evidence="2 3" key="1">
    <citation type="submission" date="2013-07" db="EMBL/GenBank/DDBJ databases">
        <authorList>
            <consortium name="DOE Joint Genome Institute"/>
            <person name="Eisen J."/>
            <person name="Huntemann M."/>
            <person name="Han J."/>
            <person name="Chen A."/>
            <person name="Kyrpides N."/>
            <person name="Mavromatis K."/>
            <person name="Markowitz V."/>
            <person name="Palaniappan K."/>
            <person name="Ivanova N."/>
            <person name="Schaumberg A."/>
            <person name="Pati A."/>
            <person name="Liolios K."/>
            <person name="Nordberg H.P."/>
            <person name="Cantor M.N."/>
            <person name="Hua S.X."/>
            <person name="Woyke T."/>
        </authorList>
    </citation>
    <scope>NUCLEOTIDE SEQUENCE [LARGE SCALE GENOMIC DNA]</scope>
    <source>
        <strain evidence="2 3">DSM 44712</strain>
    </source>
</reference>
<evidence type="ECO:0000313" key="2">
    <source>
        <dbReference type="EMBL" id="EXG82181.1"/>
    </source>
</evidence>
<feature type="domain" description="STAS" evidence="1">
    <location>
        <begin position="9"/>
        <end position="96"/>
    </location>
</feature>
<dbReference type="InterPro" id="IPR002645">
    <property type="entry name" value="STAS_dom"/>
</dbReference>
<keyword evidence="3" id="KW-1185">Reference proteome</keyword>
<dbReference type="RefSeq" id="WP_051570357.1">
    <property type="nucleotide sequence ID" value="NZ_KK073874.1"/>
</dbReference>
<dbReference type="PROSITE" id="PS50801">
    <property type="entry name" value="STAS"/>
    <property type="match status" value="1"/>
</dbReference>
<dbReference type="PANTHER" id="PTHR33495">
    <property type="entry name" value="ANTI-SIGMA FACTOR ANTAGONIST TM_1081-RELATED-RELATED"/>
    <property type="match status" value="1"/>
</dbReference>
<dbReference type="PANTHER" id="PTHR33495:SF2">
    <property type="entry name" value="ANTI-SIGMA FACTOR ANTAGONIST TM_1081-RELATED"/>
    <property type="match status" value="1"/>
</dbReference>
<sequence>MRTGSGHRLSLLGELDQEGALVLRRRVEHLETSTGGRAVLDCGCLWFIDARGLNALLYARAFLGDSGVSLELVEPTPMLRRVLAATELTDALPVVS</sequence>
<dbReference type="GO" id="GO:0043856">
    <property type="term" value="F:anti-sigma factor antagonist activity"/>
    <property type="evidence" value="ECO:0007669"/>
    <property type="project" value="TreeGrafter"/>
</dbReference>
<evidence type="ECO:0000313" key="3">
    <source>
        <dbReference type="Proteomes" id="UP000021053"/>
    </source>
</evidence>
<dbReference type="EMBL" id="JFBT01000001">
    <property type="protein sequence ID" value="EXG82181.1"/>
    <property type="molecule type" value="Genomic_DNA"/>
</dbReference>
<dbReference type="InterPro" id="IPR036513">
    <property type="entry name" value="STAS_dom_sf"/>
</dbReference>
<accession>A0A011AJJ5</accession>
<comment type="caution">
    <text evidence="2">The sequence shown here is derived from an EMBL/GenBank/DDBJ whole genome shotgun (WGS) entry which is preliminary data.</text>
</comment>
<dbReference type="Proteomes" id="UP000021053">
    <property type="component" value="Unassembled WGS sequence"/>
</dbReference>
<proteinExistence type="predicted"/>
<name>A0A011AJJ5_9ACTN</name>
<dbReference type="Pfam" id="PF13466">
    <property type="entry name" value="STAS_2"/>
    <property type="match status" value="1"/>
</dbReference>